<evidence type="ECO:0000313" key="2">
    <source>
        <dbReference type="EMBL" id="AGO88385.1"/>
    </source>
</evidence>
<reference evidence="2" key="1">
    <citation type="journal article" date="2014" name="PLoS ONE">
        <title>Genome Information of Methylobacterium oryzae, a Plant-Probiotic Methylotroph in the Phyllosphere.</title>
        <authorList>
            <person name="Kwak M.J."/>
            <person name="Jeong H."/>
            <person name="Madhaiyan M."/>
            <person name="Lee Y."/>
            <person name="Sa T.M."/>
            <person name="Oh T.K."/>
            <person name="Kim J.F."/>
        </authorList>
    </citation>
    <scope>NUCLEOTIDE SEQUENCE</scope>
    <source>
        <strain evidence="2">CBMB20</strain>
        <plasmid evidence="2">pMOC2</plasmid>
    </source>
</reference>
<keyword evidence="1" id="KW-1133">Transmembrane helix</keyword>
<proteinExistence type="predicted"/>
<dbReference type="EMBL" id="JX627581">
    <property type="protein sequence ID" value="AGO88385.1"/>
    <property type="molecule type" value="Genomic_DNA"/>
</dbReference>
<dbReference type="AlphaFoldDB" id="A0A088B2E3"/>
<gene>
    <name evidence="2" type="ORF">MOC_2p0006</name>
</gene>
<keyword evidence="1" id="KW-0472">Membrane</keyword>
<evidence type="ECO:0000256" key="1">
    <source>
        <dbReference type="SAM" id="Phobius"/>
    </source>
</evidence>
<organism evidence="2">
    <name type="scientific">Methylobacterium oryzae CBMB20</name>
    <dbReference type="NCBI Taxonomy" id="693986"/>
    <lineage>
        <taxon>Bacteria</taxon>
        <taxon>Pseudomonadati</taxon>
        <taxon>Pseudomonadota</taxon>
        <taxon>Alphaproteobacteria</taxon>
        <taxon>Hyphomicrobiales</taxon>
        <taxon>Methylobacteriaceae</taxon>
        <taxon>Methylobacterium</taxon>
    </lineage>
</organism>
<keyword evidence="1" id="KW-0812">Transmembrane</keyword>
<sequence length="127" mass="13226">MTVAEVAGAIGDAANRTLVRRVVIHDLRMAAWAAAALVIILLGVSAGSYTLGATQAGERYLSADAAVQSALTSGGPATAKRWRDLMAWNDLVQAEAICVRVGNTAKIDGRAACAIPLWTEPPQAARQ</sequence>
<protein>
    <submittedName>
        <fullName evidence="2">Protein of unassigned function</fullName>
    </submittedName>
</protein>
<feature type="transmembrane region" description="Helical" evidence="1">
    <location>
        <begin position="29"/>
        <end position="51"/>
    </location>
</feature>
<accession>A0A088B2E3</accession>
<geneLocation type="plasmid" evidence="2">
    <name>pMOC2</name>
</geneLocation>
<keyword evidence="2" id="KW-0614">Plasmid</keyword>
<name>A0A088B2E3_9HYPH</name>